<organism evidence="2 3">
    <name type="scientific">Pisolithus tinctorius Marx 270</name>
    <dbReference type="NCBI Taxonomy" id="870435"/>
    <lineage>
        <taxon>Eukaryota</taxon>
        <taxon>Fungi</taxon>
        <taxon>Dikarya</taxon>
        <taxon>Basidiomycota</taxon>
        <taxon>Agaricomycotina</taxon>
        <taxon>Agaricomycetes</taxon>
        <taxon>Agaricomycetidae</taxon>
        <taxon>Boletales</taxon>
        <taxon>Sclerodermatineae</taxon>
        <taxon>Pisolithaceae</taxon>
        <taxon>Pisolithus</taxon>
    </lineage>
</organism>
<proteinExistence type="predicted"/>
<gene>
    <name evidence="2" type="ORF">M404DRAFT_22275</name>
</gene>
<evidence type="ECO:0000256" key="1">
    <source>
        <dbReference type="SAM" id="MobiDB-lite"/>
    </source>
</evidence>
<feature type="compositionally biased region" description="Basic and acidic residues" evidence="1">
    <location>
        <begin position="8"/>
        <end position="20"/>
    </location>
</feature>
<reference evidence="3" key="2">
    <citation type="submission" date="2015-01" db="EMBL/GenBank/DDBJ databases">
        <title>Evolutionary Origins and Diversification of the Mycorrhizal Mutualists.</title>
        <authorList>
            <consortium name="DOE Joint Genome Institute"/>
            <consortium name="Mycorrhizal Genomics Consortium"/>
            <person name="Kohler A."/>
            <person name="Kuo A."/>
            <person name="Nagy L.G."/>
            <person name="Floudas D."/>
            <person name="Copeland A."/>
            <person name="Barry K.W."/>
            <person name="Cichocki N."/>
            <person name="Veneault-Fourrey C."/>
            <person name="LaButti K."/>
            <person name="Lindquist E.A."/>
            <person name="Lipzen A."/>
            <person name="Lundell T."/>
            <person name="Morin E."/>
            <person name="Murat C."/>
            <person name="Riley R."/>
            <person name="Ohm R."/>
            <person name="Sun H."/>
            <person name="Tunlid A."/>
            <person name="Henrissat B."/>
            <person name="Grigoriev I.V."/>
            <person name="Hibbett D.S."/>
            <person name="Martin F."/>
        </authorList>
    </citation>
    <scope>NUCLEOTIDE SEQUENCE [LARGE SCALE GENOMIC DNA]</scope>
    <source>
        <strain evidence="3">Marx 270</strain>
    </source>
</reference>
<dbReference type="EMBL" id="KN831955">
    <property type="protein sequence ID" value="KIO09063.1"/>
    <property type="molecule type" value="Genomic_DNA"/>
</dbReference>
<keyword evidence="3" id="KW-1185">Reference proteome</keyword>
<protein>
    <submittedName>
        <fullName evidence="2">Uncharacterized protein</fullName>
    </submittedName>
</protein>
<dbReference type="Proteomes" id="UP000054217">
    <property type="component" value="Unassembled WGS sequence"/>
</dbReference>
<dbReference type="AlphaFoldDB" id="A0A0C3JIW7"/>
<reference evidence="2 3" key="1">
    <citation type="submission" date="2014-04" db="EMBL/GenBank/DDBJ databases">
        <authorList>
            <consortium name="DOE Joint Genome Institute"/>
            <person name="Kuo A."/>
            <person name="Kohler A."/>
            <person name="Costa M.D."/>
            <person name="Nagy L.G."/>
            <person name="Floudas D."/>
            <person name="Copeland A."/>
            <person name="Barry K.W."/>
            <person name="Cichocki N."/>
            <person name="Veneault-Fourrey C."/>
            <person name="LaButti K."/>
            <person name="Lindquist E.A."/>
            <person name="Lipzen A."/>
            <person name="Lundell T."/>
            <person name="Morin E."/>
            <person name="Murat C."/>
            <person name="Sun H."/>
            <person name="Tunlid A."/>
            <person name="Henrissat B."/>
            <person name="Grigoriev I.V."/>
            <person name="Hibbett D.S."/>
            <person name="Martin F."/>
            <person name="Nordberg H.P."/>
            <person name="Cantor M.N."/>
            <person name="Hua S.X."/>
        </authorList>
    </citation>
    <scope>NUCLEOTIDE SEQUENCE [LARGE SCALE GENOMIC DNA]</scope>
    <source>
        <strain evidence="2 3">Marx 270</strain>
    </source>
</reference>
<dbReference type="HOGENOM" id="CLU_2672052_0_0_1"/>
<feature type="region of interest" description="Disordered" evidence="1">
    <location>
        <begin position="1"/>
        <end position="20"/>
    </location>
</feature>
<evidence type="ECO:0000313" key="2">
    <source>
        <dbReference type="EMBL" id="KIO09063.1"/>
    </source>
</evidence>
<sequence length="75" mass="8554">MPLASEKPSGERARKGFKEAQKNMAMAANPCFAPRRWLLEEALKSLRLTPQPASTFSPKSCRYRVLQPWGRESDF</sequence>
<evidence type="ECO:0000313" key="3">
    <source>
        <dbReference type="Proteomes" id="UP000054217"/>
    </source>
</evidence>
<name>A0A0C3JIW7_PISTI</name>
<dbReference type="InParanoid" id="A0A0C3JIW7"/>
<accession>A0A0C3JIW7</accession>